<proteinExistence type="inferred from homology"/>
<comment type="caution">
    <text evidence="3">The sequence shown here is derived from an EMBL/GenBank/DDBJ whole genome shotgun (WGS) entry which is preliminary data.</text>
</comment>
<dbReference type="PANTHER" id="PTHR30537:SF3">
    <property type="entry name" value="TRANSCRIPTIONAL REGULATORY PROTEIN"/>
    <property type="match status" value="1"/>
</dbReference>
<dbReference type="SUPFAM" id="SSF53850">
    <property type="entry name" value="Periplasmic binding protein-like II"/>
    <property type="match status" value="1"/>
</dbReference>
<reference evidence="3" key="1">
    <citation type="journal article" date="2014" name="Front. Microbiol.">
        <title>High frequency of phylogenetically diverse reductive dehalogenase-homologous genes in deep subseafloor sedimentary metagenomes.</title>
        <authorList>
            <person name="Kawai M."/>
            <person name="Futagami T."/>
            <person name="Toyoda A."/>
            <person name="Takaki Y."/>
            <person name="Nishi S."/>
            <person name="Hori S."/>
            <person name="Arai W."/>
            <person name="Tsubouchi T."/>
            <person name="Morono Y."/>
            <person name="Uchiyama I."/>
            <person name="Ito T."/>
            <person name="Fujiyama A."/>
            <person name="Inagaki F."/>
            <person name="Takami H."/>
        </authorList>
    </citation>
    <scope>NUCLEOTIDE SEQUENCE</scope>
    <source>
        <strain evidence="3">Expedition CK06-06</strain>
    </source>
</reference>
<sequence length="169" mass="18971">MNLKLVDRRQRSYSLTESGRRVAEMAARITESAFAIERLAEVEQDAVEGEVIVTAPPAFVGTLIAPYVGKLNQSFPKLRLRLLATKEVKSLSRREADIAITLTRPHEQTSVIKRLGQLRFALCASASYLASTDDHVFIAYDESVEDTPQHSWLRKHVNGRPSVFFSNDL</sequence>
<comment type="similarity">
    <text evidence="1">Belongs to the LysR transcriptional regulatory family.</text>
</comment>
<evidence type="ECO:0000259" key="2">
    <source>
        <dbReference type="Pfam" id="PF03466"/>
    </source>
</evidence>
<evidence type="ECO:0000313" key="3">
    <source>
        <dbReference type="EMBL" id="GAI46429.1"/>
    </source>
</evidence>
<dbReference type="AlphaFoldDB" id="X1QT33"/>
<accession>X1QT33</accession>
<dbReference type="InterPro" id="IPR058163">
    <property type="entry name" value="LysR-type_TF_proteobact-type"/>
</dbReference>
<feature type="domain" description="LysR substrate-binding" evidence="2">
    <location>
        <begin position="46"/>
        <end position="133"/>
    </location>
</feature>
<evidence type="ECO:0000256" key="1">
    <source>
        <dbReference type="ARBA" id="ARBA00009437"/>
    </source>
</evidence>
<gene>
    <name evidence="3" type="ORF">S06H3_41779</name>
</gene>
<dbReference type="Gene3D" id="3.40.190.290">
    <property type="match status" value="1"/>
</dbReference>
<dbReference type="InterPro" id="IPR005119">
    <property type="entry name" value="LysR_subst-bd"/>
</dbReference>
<protein>
    <recommendedName>
        <fullName evidence="2">LysR substrate-binding domain-containing protein</fullName>
    </recommendedName>
</protein>
<dbReference type="Pfam" id="PF03466">
    <property type="entry name" value="LysR_substrate"/>
    <property type="match status" value="1"/>
</dbReference>
<dbReference type="GO" id="GO:0006351">
    <property type="term" value="P:DNA-templated transcription"/>
    <property type="evidence" value="ECO:0007669"/>
    <property type="project" value="TreeGrafter"/>
</dbReference>
<organism evidence="3">
    <name type="scientific">marine sediment metagenome</name>
    <dbReference type="NCBI Taxonomy" id="412755"/>
    <lineage>
        <taxon>unclassified sequences</taxon>
        <taxon>metagenomes</taxon>
        <taxon>ecological metagenomes</taxon>
    </lineage>
</organism>
<dbReference type="GO" id="GO:0003700">
    <property type="term" value="F:DNA-binding transcription factor activity"/>
    <property type="evidence" value="ECO:0007669"/>
    <property type="project" value="TreeGrafter"/>
</dbReference>
<dbReference type="EMBL" id="BARV01025783">
    <property type="protein sequence ID" value="GAI46429.1"/>
    <property type="molecule type" value="Genomic_DNA"/>
</dbReference>
<dbReference type="PANTHER" id="PTHR30537">
    <property type="entry name" value="HTH-TYPE TRANSCRIPTIONAL REGULATOR"/>
    <property type="match status" value="1"/>
</dbReference>
<name>X1QT33_9ZZZZ</name>
<dbReference type="GO" id="GO:0043565">
    <property type="term" value="F:sequence-specific DNA binding"/>
    <property type="evidence" value="ECO:0007669"/>
    <property type="project" value="TreeGrafter"/>
</dbReference>
<feature type="non-terminal residue" evidence="3">
    <location>
        <position position="169"/>
    </location>
</feature>